<dbReference type="RefSeq" id="WP_223103445.1">
    <property type="nucleotide sequence ID" value="NZ_CP061913.1"/>
</dbReference>
<keyword evidence="2" id="KW-1185">Reference proteome</keyword>
<proteinExistence type="predicted"/>
<evidence type="ECO:0000313" key="1">
    <source>
        <dbReference type="EMBL" id="MFB9449295.1"/>
    </source>
</evidence>
<dbReference type="Pfam" id="PF03682">
    <property type="entry name" value="UPF0158"/>
    <property type="match status" value="1"/>
</dbReference>
<gene>
    <name evidence="1" type="ORF">ACFFTR_39995</name>
</gene>
<comment type="caution">
    <text evidence="1">The sequence shown here is derived from an EMBL/GenBank/DDBJ whole genome shotgun (WGS) entry which is preliminary data.</text>
</comment>
<protein>
    <submittedName>
        <fullName evidence="1">UPF0158 family protein</fullName>
    </submittedName>
</protein>
<organism evidence="1 2">
    <name type="scientific">Dactylosporangium vinaceum</name>
    <dbReference type="NCBI Taxonomy" id="53362"/>
    <lineage>
        <taxon>Bacteria</taxon>
        <taxon>Bacillati</taxon>
        <taxon>Actinomycetota</taxon>
        <taxon>Actinomycetes</taxon>
        <taxon>Micromonosporales</taxon>
        <taxon>Micromonosporaceae</taxon>
        <taxon>Dactylosporangium</taxon>
    </lineage>
</organism>
<dbReference type="Proteomes" id="UP001589608">
    <property type="component" value="Unassembled WGS sequence"/>
</dbReference>
<sequence>MLELSRVDLEEIAVALADQSAYEHRYLINPQTGEIVFWTSDTGIDGETPVALEELDLICIDPLPSHVWYQDMADFAGQVGDEQAGRRLERAIRGKGAFRRFKDELHERYPDLLPAWTAFRDTRARRRAVDWLESNSLIDNNTATRYRDEHPEPDVPATTA</sequence>
<dbReference type="InterPro" id="IPR005361">
    <property type="entry name" value="UPF0158"/>
</dbReference>
<reference evidence="1 2" key="1">
    <citation type="submission" date="2024-09" db="EMBL/GenBank/DDBJ databases">
        <authorList>
            <person name="Sun Q."/>
            <person name="Mori K."/>
        </authorList>
    </citation>
    <scope>NUCLEOTIDE SEQUENCE [LARGE SCALE GENOMIC DNA]</scope>
    <source>
        <strain evidence="1 2">JCM 3307</strain>
    </source>
</reference>
<accession>A0ABV5MKA4</accession>
<evidence type="ECO:0000313" key="2">
    <source>
        <dbReference type="Proteomes" id="UP001589608"/>
    </source>
</evidence>
<dbReference type="EMBL" id="JBHMCA010000065">
    <property type="protein sequence ID" value="MFB9449295.1"/>
    <property type="molecule type" value="Genomic_DNA"/>
</dbReference>
<name>A0ABV5MKA4_9ACTN</name>